<feature type="domain" description="Glyoxal oxidase N-terminal" evidence="3">
    <location>
        <begin position="294"/>
        <end position="366"/>
    </location>
</feature>
<dbReference type="InterPro" id="IPR009880">
    <property type="entry name" value="Glyoxal_oxidase_N"/>
</dbReference>
<evidence type="ECO:0000313" key="6">
    <source>
        <dbReference type="Proteomes" id="UP000245506"/>
    </source>
</evidence>
<proteinExistence type="predicted"/>
<reference evidence="5 6" key="1">
    <citation type="submission" date="2018-05" db="EMBL/GenBank/DDBJ databases">
        <title>Leucothrix arctica sp. nov., isolated from Arctic seawater.</title>
        <authorList>
            <person name="Choi A."/>
            <person name="Baek K."/>
        </authorList>
    </citation>
    <scope>NUCLEOTIDE SEQUENCE [LARGE SCALE GENOMIC DNA]</scope>
    <source>
        <strain evidence="5 6">IMCC9719</strain>
    </source>
</reference>
<gene>
    <name evidence="5" type="ORF">DKT75_08640</name>
</gene>
<dbReference type="PANTHER" id="PTHR32208:SF21">
    <property type="entry name" value="LOW QUALITY PROTEIN: ALDEHYDE OXIDASE GLOX-LIKE"/>
    <property type="match status" value="1"/>
</dbReference>
<name>A0A317CHE3_9GAMM</name>
<dbReference type="SUPFAM" id="SSF50965">
    <property type="entry name" value="Galactose oxidase, central domain"/>
    <property type="match status" value="1"/>
</dbReference>
<protein>
    <submittedName>
        <fullName evidence="5">Uncharacterized protein</fullName>
    </submittedName>
</protein>
<feature type="signal peptide" evidence="2">
    <location>
        <begin position="1"/>
        <end position="23"/>
    </location>
</feature>
<keyword evidence="6" id="KW-1185">Reference proteome</keyword>
<dbReference type="SUPFAM" id="SSF81296">
    <property type="entry name" value="E set domains"/>
    <property type="match status" value="1"/>
</dbReference>
<dbReference type="InterPro" id="IPR014756">
    <property type="entry name" value="Ig_E-set"/>
</dbReference>
<evidence type="ECO:0000259" key="4">
    <source>
        <dbReference type="Pfam" id="PF09118"/>
    </source>
</evidence>
<dbReference type="Gene3D" id="2.60.40.10">
    <property type="entry name" value="Immunoglobulins"/>
    <property type="match status" value="1"/>
</dbReference>
<dbReference type="Gene3D" id="2.60.40.2810">
    <property type="match status" value="1"/>
</dbReference>
<comment type="caution">
    <text evidence="5">The sequence shown here is derived from an EMBL/GenBank/DDBJ whole genome shotgun (WGS) entry which is preliminary data.</text>
</comment>
<dbReference type="OrthoDB" id="8673369at2"/>
<feature type="chain" id="PRO_5016437380" evidence="2">
    <location>
        <begin position="24"/>
        <end position="770"/>
    </location>
</feature>
<dbReference type="InterPro" id="IPR015202">
    <property type="entry name" value="GO-like_E_set"/>
</dbReference>
<dbReference type="InterPro" id="IPR013783">
    <property type="entry name" value="Ig-like_fold"/>
</dbReference>
<evidence type="ECO:0000313" key="5">
    <source>
        <dbReference type="EMBL" id="PWQ96823.1"/>
    </source>
</evidence>
<organism evidence="5 6">
    <name type="scientific">Leucothrix arctica</name>
    <dbReference type="NCBI Taxonomy" id="1481894"/>
    <lineage>
        <taxon>Bacteria</taxon>
        <taxon>Pseudomonadati</taxon>
        <taxon>Pseudomonadota</taxon>
        <taxon>Gammaproteobacteria</taxon>
        <taxon>Thiotrichales</taxon>
        <taxon>Thiotrichaceae</taxon>
        <taxon>Leucothrix</taxon>
    </lineage>
</organism>
<dbReference type="EMBL" id="QGKL01000026">
    <property type="protein sequence ID" value="PWQ96823.1"/>
    <property type="molecule type" value="Genomic_DNA"/>
</dbReference>
<dbReference type="RefSeq" id="WP_109823021.1">
    <property type="nucleotide sequence ID" value="NZ_QGKL01000026.1"/>
</dbReference>
<feature type="domain" description="Galactose oxidase-like Early set" evidence="4">
    <location>
        <begin position="394"/>
        <end position="487"/>
    </location>
</feature>
<dbReference type="InterPro" id="IPR037293">
    <property type="entry name" value="Gal_Oxidase_central_sf"/>
</dbReference>
<evidence type="ECO:0000256" key="1">
    <source>
        <dbReference type="ARBA" id="ARBA00022729"/>
    </source>
</evidence>
<dbReference type="Pfam" id="PF01344">
    <property type="entry name" value="Kelch_1"/>
    <property type="match status" value="1"/>
</dbReference>
<dbReference type="Pfam" id="PF09118">
    <property type="entry name" value="GO-like_E_set"/>
    <property type="match status" value="1"/>
</dbReference>
<accession>A0A317CHE3</accession>
<dbReference type="Pfam" id="PF17963">
    <property type="entry name" value="Big_9"/>
    <property type="match status" value="3"/>
</dbReference>
<dbReference type="Gene3D" id="2.60.40.3440">
    <property type="match status" value="2"/>
</dbReference>
<dbReference type="AlphaFoldDB" id="A0A317CHE3"/>
<keyword evidence="1 2" id="KW-0732">Signal</keyword>
<dbReference type="Pfam" id="PF07250">
    <property type="entry name" value="Glyoxal_oxid_N"/>
    <property type="match status" value="1"/>
</dbReference>
<dbReference type="InterPro" id="IPR011043">
    <property type="entry name" value="Gal_Oxase/kelch_b-propeller"/>
</dbReference>
<evidence type="ECO:0000259" key="3">
    <source>
        <dbReference type="Pfam" id="PF07250"/>
    </source>
</evidence>
<dbReference type="CDD" id="cd02851">
    <property type="entry name" value="E_set_GO_C"/>
    <property type="match status" value="1"/>
</dbReference>
<dbReference type="PANTHER" id="PTHR32208">
    <property type="entry name" value="SECRETED PROTEIN-RELATED"/>
    <property type="match status" value="1"/>
</dbReference>
<evidence type="ECO:0000256" key="2">
    <source>
        <dbReference type="SAM" id="SignalP"/>
    </source>
</evidence>
<dbReference type="Gene3D" id="2.130.10.80">
    <property type="entry name" value="Galactose oxidase/kelch, beta-propeller"/>
    <property type="match status" value="1"/>
</dbReference>
<dbReference type="Proteomes" id="UP000245506">
    <property type="component" value="Unassembled WGS sequence"/>
</dbReference>
<dbReference type="InterPro" id="IPR006652">
    <property type="entry name" value="Kelch_1"/>
</dbReference>
<sequence>MIIKKITVTSIVVMMSWSNSLLAAPDTEGEWSAVLDWPLIAIHAVMTPQGNIFTWGTDEAGVQGAQFSYDLWNPQQGTGAASHNTLTNTLGVDSFCSAAVMLPESGDILMSGGDARPQGATNSGINSAPIFDTGNNTLSSAMDMNAERWYPTSITLPNGEILLNGGRDGQNRTVATPEIYSPSSNSWRSLLGINTASYGYWYPRNWIIPDGRVFGIQNKSMYYLSTTGNGSLQDAGDLPNVSFGNTSTQVMYEPGKILQVSGNGTGAIVNGAVLIDVNGTTPVVRETERPSQVGRRWSNSVVLPNGKVLLSGGSQTANQLVGVAYRPEIWDPATEKWSLMSAGQRSRLYHSTALLLKDGRVLVAGGGAPGPEVNTNAEIFSPPYLFDGSELAARPTINFAPDEAPYGTEAFVAHPATDTISRVTLIKTSAVTHSFNMEQRFIELDFSDTTGGIRVNLPESNTIATPGHYMMFLIDNKGVPSEGHIIRLSASATYSEPVYPVALTETESAQAGVPITLNVLANDIGTNLSVTAYNQYSAQGGTITQSGNQLIYTAAASFSGEDNFWYVITDTYGRTNSAKVTLNVSNSSTNPVPLGVADNASTGSGNSITVDVLANDIGNDLALNTPNIWSLNGGTVALSGNRVSYTASSSFTGEDKVWYTFTDVEGRTSWGLLTITVTGDTPYPVGIVDNVTASSGQTTTIDVLANDIGSGLQLNTPNAYSLNAGDIVLTENKLNYTPKEDFTGEDKLWYTFSDSLGRTNWGEVVITVEN</sequence>